<evidence type="ECO:0000313" key="1">
    <source>
        <dbReference type="EMBL" id="PPR91454.1"/>
    </source>
</evidence>
<dbReference type="EMBL" id="KZ667313">
    <property type="protein sequence ID" value="PPR91454.1"/>
    <property type="molecule type" value="Genomic_DNA"/>
</dbReference>
<proteinExistence type="predicted"/>
<dbReference type="Proteomes" id="UP000239757">
    <property type="component" value="Unassembled WGS sequence"/>
</dbReference>
<name>A0A2P5WK79_GOSBA</name>
<sequence length="119" mass="14195">MENEFAELTFDEEEETVLQAQIEPGLEKEERKANTNFMRIRVQLDVHYTLKRKKQLDHSDSFCEAKMTLEVEVVVMGWNFSLRAQPKKPLVMKSNWLIEDEEDDTCRNLYGEHNLEYRP</sequence>
<protein>
    <submittedName>
        <fullName evidence="1">Uncharacterized protein</fullName>
    </submittedName>
</protein>
<dbReference type="AlphaFoldDB" id="A0A2P5WK79"/>
<gene>
    <name evidence="1" type="ORF">GOBAR_AA29226</name>
</gene>
<reference evidence="1 2" key="1">
    <citation type="submission" date="2015-01" db="EMBL/GenBank/DDBJ databases">
        <title>Genome of allotetraploid Gossypium barbadense reveals genomic plasticity and fiber elongation in cotton evolution.</title>
        <authorList>
            <person name="Chen X."/>
            <person name="Liu X."/>
            <person name="Zhao B."/>
            <person name="Zheng H."/>
            <person name="Hu Y."/>
            <person name="Lu G."/>
            <person name="Yang C."/>
            <person name="Chen J."/>
            <person name="Shan C."/>
            <person name="Zhang L."/>
            <person name="Zhou Y."/>
            <person name="Wang L."/>
            <person name="Guo W."/>
            <person name="Bai Y."/>
            <person name="Ruan J."/>
            <person name="Shangguan X."/>
            <person name="Mao Y."/>
            <person name="Jiang J."/>
            <person name="Zhu Y."/>
            <person name="Lei J."/>
            <person name="Kang H."/>
            <person name="Chen S."/>
            <person name="He X."/>
            <person name="Wang R."/>
            <person name="Wang Y."/>
            <person name="Chen J."/>
            <person name="Wang L."/>
            <person name="Yu S."/>
            <person name="Wang B."/>
            <person name="Wei J."/>
            <person name="Song S."/>
            <person name="Lu X."/>
            <person name="Gao Z."/>
            <person name="Gu W."/>
            <person name="Deng X."/>
            <person name="Ma D."/>
            <person name="Wang S."/>
            <person name="Liang W."/>
            <person name="Fang L."/>
            <person name="Cai C."/>
            <person name="Zhu X."/>
            <person name="Zhou B."/>
            <person name="Zhang Y."/>
            <person name="Chen Z."/>
            <person name="Xu S."/>
            <person name="Zhu R."/>
            <person name="Wang S."/>
            <person name="Zhang T."/>
            <person name="Zhao G."/>
        </authorList>
    </citation>
    <scope>NUCLEOTIDE SEQUENCE [LARGE SCALE GENOMIC DNA]</scope>
    <source>
        <strain evidence="2">cv. Xinhai21</strain>
        <tissue evidence="1">Leaf</tissue>
    </source>
</reference>
<accession>A0A2P5WK79</accession>
<evidence type="ECO:0000313" key="2">
    <source>
        <dbReference type="Proteomes" id="UP000239757"/>
    </source>
</evidence>
<organism evidence="1 2">
    <name type="scientific">Gossypium barbadense</name>
    <name type="common">Sea Island cotton</name>
    <name type="synonym">Hibiscus barbadensis</name>
    <dbReference type="NCBI Taxonomy" id="3634"/>
    <lineage>
        <taxon>Eukaryota</taxon>
        <taxon>Viridiplantae</taxon>
        <taxon>Streptophyta</taxon>
        <taxon>Embryophyta</taxon>
        <taxon>Tracheophyta</taxon>
        <taxon>Spermatophyta</taxon>
        <taxon>Magnoliopsida</taxon>
        <taxon>eudicotyledons</taxon>
        <taxon>Gunneridae</taxon>
        <taxon>Pentapetalae</taxon>
        <taxon>rosids</taxon>
        <taxon>malvids</taxon>
        <taxon>Malvales</taxon>
        <taxon>Malvaceae</taxon>
        <taxon>Malvoideae</taxon>
        <taxon>Gossypium</taxon>
    </lineage>
</organism>